<feature type="region of interest" description="Disordered" evidence="4">
    <location>
        <begin position="92"/>
        <end position="117"/>
    </location>
</feature>
<organism evidence="7 8">
    <name type="scientific">Sinomonas cellulolyticus</name>
    <dbReference type="NCBI Taxonomy" id="2801916"/>
    <lineage>
        <taxon>Bacteria</taxon>
        <taxon>Bacillati</taxon>
        <taxon>Actinomycetota</taxon>
        <taxon>Actinomycetes</taxon>
        <taxon>Micrococcales</taxon>
        <taxon>Micrococcaceae</taxon>
        <taxon>Sinomonas</taxon>
    </lineage>
</organism>
<dbReference type="SUPFAM" id="SSF50939">
    <property type="entry name" value="Sialidases"/>
    <property type="match status" value="1"/>
</dbReference>
<keyword evidence="8" id="KW-1185">Reference proteome</keyword>
<feature type="domain" description="Sialidase" evidence="6">
    <location>
        <begin position="259"/>
        <end position="431"/>
    </location>
</feature>
<accession>A0ABS1K2V0</accession>
<evidence type="ECO:0000259" key="5">
    <source>
        <dbReference type="Pfam" id="PF10633"/>
    </source>
</evidence>
<proteinExistence type="inferred from homology"/>
<evidence type="ECO:0000259" key="6">
    <source>
        <dbReference type="Pfam" id="PF13088"/>
    </source>
</evidence>
<dbReference type="Proteomes" id="UP000639051">
    <property type="component" value="Unassembled WGS sequence"/>
</dbReference>
<comment type="catalytic activity">
    <reaction evidence="1">
        <text>Hydrolysis of alpha-(2-&gt;3)-, alpha-(2-&gt;6)-, alpha-(2-&gt;8)- glycosidic linkages of terminal sialic acid residues in oligosaccharides, glycoproteins, glycolipids, colominic acid and synthetic substrates.</text>
        <dbReference type="EC" id="3.2.1.18"/>
    </reaction>
</comment>
<gene>
    <name evidence="7" type="ORF">JJE72_10785</name>
</gene>
<protein>
    <recommendedName>
        <fullName evidence="3">exo-alpha-sialidase</fullName>
        <ecNumber evidence="3">3.2.1.18</ecNumber>
    </recommendedName>
</protein>
<dbReference type="InterPro" id="IPR011040">
    <property type="entry name" value="Sialidase"/>
</dbReference>
<dbReference type="EC" id="3.2.1.18" evidence="3"/>
<evidence type="ECO:0000256" key="2">
    <source>
        <dbReference type="ARBA" id="ARBA00009348"/>
    </source>
</evidence>
<dbReference type="Gene3D" id="2.60.40.10">
    <property type="entry name" value="Immunoglobulins"/>
    <property type="match status" value="1"/>
</dbReference>
<evidence type="ECO:0000256" key="1">
    <source>
        <dbReference type="ARBA" id="ARBA00000427"/>
    </source>
</evidence>
<evidence type="ECO:0000313" key="7">
    <source>
        <dbReference type="EMBL" id="MBL0705990.1"/>
    </source>
</evidence>
<dbReference type="EMBL" id="JAERRC010000024">
    <property type="protein sequence ID" value="MBL0705990.1"/>
    <property type="molecule type" value="Genomic_DNA"/>
</dbReference>
<feature type="domain" description="Alpha-galactosidase NEW3" evidence="5">
    <location>
        <begin position="468"/>
        <end position="538"/>
    </location>
</feature>
<reference evidence="7 8" key="1">
    <citation type="submission" date="2021-01" db="EMBL/GenBank/DDBJ databases">
        <title>Genome public.</title>
        <authorList>
            <person name="Liu C."/>
            <person name="Sun Q."/>
        </authorList>
    </citation>
    <scope>NUCLEOTIDE SEQUENCE [LARGE SCALE GENOMIC DNA]</scope>
    <source>
        <strain evidence="7 8">JC656</strain>
    </source>
</reference>
<comment type="caution">
    <text evidence="7">The sequence shown here is derived from an EMBL/GenBank/DDBJ whole genome shotgun (WGS) entry which is preliminary data.</text>
</comment>
<dbReference type="Gene3D" id="2.120.10.10">
    <property type="match status" value="1"/>
</dbReference>
<evidence type="ECO:0000313" key="8">
    <source>
        <dbReference type="Proteomes" id="UP000639051"/>
    </source>
</evidence>
<sequence>MDISTATSVRRRPRGTLAALGAVVLASGILTGGALPAQAIPGTGNDDAAGHFSSQVLASNGDNAIDPVLGKYYRIAGIASLGNGVVLASYDGRPDGGDSPSPNSIIQRRSTDGGRTWGSPTFIARGQLAAPGVLRYGFSDPSYVVDRETGTVFNFHVYSKDAGFAASRLGDDDADRMVISSEVSVSTDGGLTWSTDPANQPALPTPSSYPAGSAYSGFAGPLITDVVKPVGTTVNGVANVGGVVGQFASSGEGIQLQYGPHKGRLIQQFAGTIIQPDGSKQIQAYSVYSDDHGKSWRMGRPVGTGMDENKVVELSNGDVMLNSRDSRGGGGRKVAISHDGGETYGSVTYDSTLTDPRNNASITRMFPDAPEGSADAAKLLFSNADNPPFARINGTIRYSCDNGTSWSTSRAFAPGLPTSYSTVTPLGNGRYGVLYEGAANTITFASFDEQWLGPLCGSLTSDGARVAPGGSADVTFTVTNSDDHAFSRSTVSLSLPAGWTSDPAEVPALPAGESATVTVHVAAPTGAAPGTATARAEFTAAQGHLNAKVPVTVTP</sequence>
<dbReference type="PANTHER" id="PTHR10628">
    <property type="entry name" value="SIALIDASE"/>
    <property type="match status" value="1"/>
</dbReference>
<dbReference type="InterPro" id="IPR026856">
    <property type="entry name" value="Sialidase_fam"/>
</dbReference>
<evidence type="ECO:0000256" key="3">
    <source>
        <dbReference type="ARBA" id="ARBA00012733"/>
    </source>
</evidence>
<dbReference type="PANTHER" id="PTHR10628:SF30">
    <property type="entry name" value="EXO-ALPHA-SIALIDASE"/>
    <property type="match status" value="1"/>
</dbReference>
<name>A0ABS1K2V0_9MICC</name>
<dbReference type="InterPro" id="IPR018905">
    <property type="entry name" value="A-galactase_NEW3"/>
</dbReference>
<dbReference type="Pfam" id="PF10633">
    <property type="entry name" value="NPCBM_assoc"/>
    <property type="match status" value="1"/>
</dbReference>
<evidence type="ECO:0000256" key="4">
    <source>
        <dbReference type="SAM" id="MobiDB-lite"/>
    </source>
</evidence>
<dbReference type="RefSeq" id="WP_189692526.1">
    <property type="nucleotide sequence ID" value="NZ_BNCM01000002.1"/>
</dbReference>
<dbReference type="Pfam" id="PF13088">
    <property type="entry name" value="BNR_2"/>
    <property type="match status" value="1"/>
</dbReference>
<comment type="similarity">
    <text evidence="2">Belongs to the glycosyl hydrolase 33 family.</text>
</comment>
<dbReference type="CDD" id="cd15482">
    <property type="entry name" value="Sialidase_non-viral"/>
    <property type="match status" value="1"/>
</dbReference>
<dbReference type="InterPro" id="IPR013783">
    <property type="entry name" value="Ig-like_fold"/>
</dbReference>
<dbReference type="InterPro" id="IPR036278">
    <property type="entry name" value="Sialidase_sf"/>
</dbReference>